<dbReference type="InterPro" id="IPR004100">
    <property type="entry name" value="ATPase_F1/V1/A1_a/bsu_N"/>
</dbReference>
<dbReference type="Pfam" id="PF00006">
    <property type="entry name" value="ATP-synt_ab"/>
    <property type="match status" value="1"/>
</dbReference>
<keyword evidence="6" id="KW-0653">Protein transport</keyword>
<dbReference type="RefSeq" id="WP_108307986.1">
    <property type="nucleotide sequence ID" value="NZ_CP020921.1"/>
</dbReference>
<keyword evidence="4" id="KW-0547">Nucleotide-binding</keyword>
<evidence type="ECO:0000256" key="6">
    <source>
        <dbReference type="ARBA" id="ARBA00022927"/>
    </source>
</evidence>
<dbReference type="EMBL" id="CP020921">
    <property type="protein sequence ID" value="AWB09551.1"/>
    <property type="molecule type" value="Genomic_DNA"/>
</dbReference>
<evidence type="ECO:0000256" key="5">
    <source>
        <dbReference type="ARBA" id="ARBA00022840"/>
    </source>
</evidence>
<dbReference type="GO" id="GO:0008564">
    <property type="term" value="F:protein-exporting ATPase activity"/>
    <property type="evidence" value="ECO:0007669"/>
    <property type="project" value="UniProtKB-EC"/>
</dbReference>
<dbReference type="GO" id="GO:0005737">
    <property type="term" value="C:cytoplasm"/>
    <property type="evidence" value="ECO:0007669"/>
    <property type="project" value="UniProtKB-SubCell"/>
</dbReference>
<dbReference type="GO" id="GO:0030257">
    <property type="term" value="C:type III protein secretion system complex"/>
    <property type="evidence" value="ECO:0007669"/>
    <property type="project" value="InterPro"/>
</dbReference>
<dbReference type="GO" id="GO:0016887">
    <property type="term" value="F:ATP hydrolysis activity"/>
    <property type="evidence" value="ECO:0007669"/>
    <property type="project" value="InterPro"/>
</dbReference>
<reference evidence="10 11" key="1">
    <citation type="submission" date="2017-04" db="EMBL/GenBank/DDBJ databases">
        <title>Genomic insights into metabolism of Thermodesulfobium acidiphilum.</title>
        <authorList>
            <person name="Toshchakov S.V."/>
            <person name="Frolov E.N."/>
            <person name="Kublanov I.V."/>
            <person name="Samarov N.I."/>
            <person name="Novikov A."/>
            <person name="Lebedinsky A.V."/>
            <person name="Bonch-Osmolovskaya E.A."/>
            <person name="Chernyh N.A."/>
        </authorList>
    </citation>
    <scope>NUCLEOTIDE SEQUENCE [LARGE SCALE GENOMIC DNA]</scope>
    <source>
        <strain evidence="10 11">3127-1</strain>
    </source>
</reference>
<dbReference type="AlphaFoldDB" id="A0A2R4VYC9"/>
<dbReference type="GO" id="GO:0005524">
    <property type="term" value="F:ATP binding"/>
    <property type="evidence" value="ECO:0007669"/>
    <property type="project" value="UniProtKB-KW"/>
</dbReference>
<dbReference type="PANTHER" id="PTHR15184">
    <property type="entry name" value="ATP SYNTHASE"/>
    <property type="match status" value="1"/>
</dbReference>
<dbReference type="InterPro" id="IPR005714">
    <property type="entry name" value="ATPase_T3SS_FliI/YscN"/>
</dbReference>
<evidence type="ECO:0000313" key="10">
    <source>
        <dbReference type="EMBL" id="AWB09551.1"/>
    </source>
</evidence>
<dbReference type="SUPFAM" id="SSF52540">
    <property type="entry name" value="P-loop containing nucleoside triphosphate hydrolases"/>
    <property type="match status" value="1"/>
</dbReference>
<dbReference type="InterPro" id="IPR040627">
    <property type="entry name" value="T3SS_ATPase_C"/>
</dbReference>
<evidence type="ECO:0000256" key="8">
    <source>
        <dbReference type="ARBA" id="ARBA00034006"/>
    </source>
</evidence>
<keyword evidence="2" id="KW-0813">Transport</keyword>
<keyword evidence="11" id="KW-1185">Reference proteome</keyword>
<dbReference type="InterPro" id="IPR003593">
    <property type="entry name" value="AAA+_ATPase"/>
</dbReference>
<evidence type="ECO:0000256" key="3">
    <source>
        <dbReference type="ARBA" id="ARBA00022490"/>
    </source>
</evidence>
<name>A0A2R4VYC9_THEAF</name>
<dbReference type="InterPro" id="IPR050053">
    <property type="entry name" value="ATPase_alpha/beta_chains"/>
</dbReference>
<dbReference type="CDD" id="cd01136">
    <property type="entry name" value="ATPase_flagellum-secretory_path_III"/>
    <property type="match status" value="1"/>
</dbReference>
<dbReference type="InterPro" id="IPR000194">
    <property type="entry name" value="ATPase_F1/V1/A1_a/bsu_nucl-bd"/>
</dbReference>
<keyword evidence="3" id="KW-0963">Cytoplasm</keyword>
<dbReference type="InterPro" id="IPR027417">
    <property type="entry name" value="P-loop_NTPase"/>
</dbReference>
<evidence type="ECO:0000256" key="7">
    <source>
        <dbReference type="ARBA" id="ARBA00022967"/>
    </source>
</evidence>
<gene>
    <name evidence="10" type="ORF">TDSAC_0164</name>
</gene>
<evidence type="ECO:0000256" key="1">
    <source>
        <dbReference type="ARBA" id="ARBA00004496"/>
    </source>
</evidence>
<evidence type="ECO:0000256" key="2">
    <source>
        <dbReference type="ARBA" id="ARBA00022448"/>
    </source>
</evidence>
<accession>A0A2R4VYC9</accession>
<dbReference type="NCBIfam" id="TIGR01026">
    <property type="entry name" value="fliI_yscN"/>
    <property type="match status" value="1"/>
</dbReference>
<comment type="subcellular location">
    <subcellularLocation>
        <location evidence="1">Cytoplasm</location>
    </subcellularLocation>
</comment>
<feature type="domain" description="AAA+ ATPase" evidence="9">
    <location>
        <begin position="157"/>
        <end position="338"/>
    </location>
</feature>
<organism evidence="10 11">
    <name type="scientific">Thermodesulfobium acidiphilum</name>
    <dbReference type="NCBI Taxonomy" id="1794699"/>
    <lineage>
        <taxon>Bacteria</taxon>
        <taxon>Pseudomonadati</taxon>
        <taxon>Thermodesulfobiota</taxon>
        <taxon>Thermodesulfobiia</taxon>
        <taxon>Thermodesulfobiales</taxon>
        <taxon>Thermodesulfobiaceae</taxon>
        <taxon>Thermodesulfobium</taxon>
    </lineage>
</organism>
<dbReference type="Gene3D" id="3.40.50.12240">
    <property type="match status" value="1"/>
</dbReference>
<keyword evidence="7" id="KW-1278">Translocase</keyword>
<keyword evidence="5" id="KW-0067">ATP-binding</keyword>
<dbReference type="OrthoDB" id="9802718at2"/>
<evidence type="ECO:0000313" key="11">
    <source>
        <dbReference type="Proteomes" id="UP000244792"/>
    </source>
</evidence>
<dbReference type="KEGG" id="taci:TDSAC_0164"/>
<dbReference type="PANTHER" id="PTHR15184:SF9">
    <property type="entry name" value="SPI-1 TYPE 3 SECRETION SYSTEM ATPASE"/>
    <property type="match status" value="1"/>
</dbReference>
<dbReference type="InterPro" id="IPR020003">
    <property type="entry name" value="ATPase_a/bsu_AS"/>
</dbReference>
<dbReference type="GO" id="GO:0030254">
    <property type="term" value="P:protein secretion by the type III secretion system"/>
    <property type="evidence" value="ECO:0007669"/>
    <property type="project" value="InterPro"/>
</dbReference>
<dbReference type="Pfam" id="PF18269">
    <property type="entry name" value="T3SS_ATPase_C"/>
    <property type="match status" value="1"/>
</dbReference>
<dbReference type="Pfam" id="PF02874">
    <property type="entry name" value="ATP-synt_ab_N"/>
    <property type="match status" value="1"/>
</dbReference>
<dbReference type="FunFam" id="3.40.50.12240:FF:000002">
    <property type="entry name" value="Flagellum-specific ATP synthase FliI"/>
    <property type="match status" value="1"/>
</dbReference>
<sequence>MKNLKVLRDFIEDYNYLPWNGTIDKISGYVIESIGPKASIGEIVYIDSGKNQIPCLVIGFSSNKVYLTPFDAIEGIEPGSIVKKTGKQLGLWVGKHLLGQVLDGLGRPLSTGYIERDDMSQYRSIENKSPHPLKRGRIKEPISTGIRAIDGLLTLGKGQRVGIFAGSGIGKTTLLGMISRFCNAQVNIIALVGERGREVREFLEESLGEDGLTKSVVIVSTSDNPPSQRVLSAFTATVIAEYFRDLGMDVLMVMDSLTRVCMAQRELGLSIGEPPTTRGYPPSVFTMMARLLERAGTSDKGSITGIYTVLVEGDDLAEPIADHARSILDGHIVLSRDLAERGYYPPIDISQSISRLMSSITDKEHLNLSYRIKELIASYKEAYDLINIGAYQKGSNSKIDESIEKMSKIEEFLKQSPDDASSFDNTRRLLEEILI</sequence>
<comment type="catalytic activity">
    <reaction evidence="8">
        <text>ATP + H2O + cellular proteinSide 1 = ADP + phosphate + cellular proteinSide 2.</text>
        <dbReference type="EC" id="7.4.2.8"/>
    </reaction>
</comment>
<evidence type="ECO:0000256" key="4">
    <source>
        <dbReference type="ARBA" id="ARBA00022741"/>
    </source>
</evidence>
<dbReference type="GO" id="GO:0046933">
    <property type="term" value="F:proton-transporting ATP synthase activity, rotational mechanism"/>
    <property type="evidence" value="ECO:0007669"/>
    <property type="project" value="TreeGrafter"/>
</dbReference>
<dbReference type="PROSITE" id="PS00152">
    <property type="entry name" value="ATPASE_ALPHA_BETA"/>
    <property type="match status" value="1"/>
</dbReference>
<proteinExistence type="predicted"/>
<dbReference type="Proteomes" id="UP000244792">
    <property type="component" value="Chromosome"/>
</dbReference>
<evidence type="ECO:0000259" key="9">
    <source>
        <dbReference type="SMART" id="SM00382"/>
    </source>
</evidence>
<protein>
    <submittedName>
        <fullName evidence="10">Type III secretion system ATPase, FliI/YscN</fullName>
    </submittedName>
</protein>
<dbReference type="SMART" id="SM00382">
    <property type="entry name" value="AAA"/>
    <property type="match status" value="1"/>
</dbReference>